<evidence type="ECO:0000256" key="5">
    <source>
        <dbReference type="RuleBase" id="RU362059"/>
    </source>
</evidence>
<evidence type="ECO:0000313" key="6">
    <source>
        <dbReference type="EMBL" id="KAL3289127.1"/>
    </source>
</evidence>
<accession>A0ABD2PE78</accession>
<sequence length="428" mass="47742">MTSTDNSNLFGYLFEQANAVQRTSEAFWKNEAVQRLITSGEKYDVSLIFQFDSDSILGLAQHVGASIILFSPVGASVTSRYVGNPNLACYTCPFNLLAADVRTFLGRLMTATMNCFFYLEELFIIHPFQQNLLRKYLPESPALGEILRNVSLVLLNSHFSVESPRPHVPNMVQIGGFHTEDLGKLPVDIQEYLDSAKEGAVLFSFGTNLKLAALDQDKLQVILRGLGKISPMKVLFKSDIQLVDVPENVIVRQWLPQSEVLAHPNVKLFISHGGLGGTTEAVYHGVPMLGIPFFADQKANILTTSEAGYTVPLNYDEMTQKSFDKALQEVLTDPKYTNNVKKYSSLLRNQPIKPLDHAIWWVEHIIQYKGGNHLKNIGIDLSCGRAYDPQKAALKEAANNEKDDTVAIALDYTQNQPLSLIPVQEVFY</sequence>
<comment type="subcellular location">
    <subcellularLocation>
        <location evidence="5">Membrane</location>
        <topology evidence="5">Single-pass membrane protein</topology>
    </subcellularLocation>
</comment>
<dbReference type="SUPFAM" id="SSF53756">
    <property type="entry name" value="UDP-Glycosyltransferase/glycogen phosphorylase"/>
    <property type="match status" value="1"/>
</dbReference>
<dbReference type="InterPro" id="IPR002213">
    <property type="entry name" value="UDP_glucos_trans"/>
</dbReference>
<organism evidence="6 7">
    <name type="scientific">Cryptolaemus montrouzieri</name>
    <dbReference type="NCBI Taxonomy" id="559131"/>
    <lineage>
        <taxon>Eukaryota</taxon>
        <taxon>Metazoa</taxon>
        <taxon>Ecdysozoa</taxon>
        <taxon>Arthropoda</taxon>
        <taxon>Hexapoda</taxon>
        <taxon>Insecta</taxon>
        <taxon>Pterygota</taxon>
        <taxon>Neoptera</taxon>
        <taxon>Endopterygota</taxon>
        <taxon>Coleoptera</taxon>
        <taxon>Polyphaga</taxon>
        <taxon>Cucujiformia</taxon>
        <taxon>Coccinelloidea</taxon>
        <taxon>Coccinellidae</taxon>
        <taxon>Scymninae</taxon>
        <taxon>Scymnini</taxon>
        <taxon>Cryptolaemus</taxon>
    </lineage>
</organism>
<comment type="catalytic activity">
    <reaction evidence="5">
        <text>glucuronate acceptor + UDP-alpha-D-glucuronate = acceptor beta-D-glucuronoside + UDP + H(+)</text>
        <dbReference type="Rhea" id="RHEA:21032"/>
        <dbReference type="ChEBI" id="CHEBI:15378"/>
        <dbReference type="ChEBI" id="CHEBI:58052"/>
        <dbReference type="ChEBI" id="CHEBI:58223"/>
        <dbReference type="ChEBI" id="CHEBI:132367"/>
        <dbReference type="ChEBI" id="CHEBI:132368"/>
        <dbReference type="EC" id="2.4.1.17"/>
    </reaction>
</comment>
<dbReference type="PROSITE" id="PS00375">
    <property type="entry name" value="UDPGT"/>
    <property type="match status" value="1"/>
</dbReference>
<gene>
    <name evidence="6" type="ORF">HHI36_003566</name>
</gene>
<reference evidence="6 7" key="1">
    <citation type="journal article" date="2021" name="BMC Biol.">
        <title>Horizontally acquired antibacterial genes associated with adaptive radiation of ladybird beetles.</title>
        <authorList>
            <person name="Li H.S."/>
            <person name="Tang X.F."/>
            <person name="Huang Y.H."/>
            <person name="Xu Z.Y."/>
            <person name="Chen M.L."/>
            <person name="Du X.Y."/>
            <person name="Qiu B.Y."/>
            <person name="Chen P.T."/>
            <person name="Zhang W."/>
            <person name="Slipinski A."/>
            <person name="Escalona H.E."/>
            <person name="Waterhouse R.M."/>
            <person name="Zwick A."/>
            <person name="Pang H."/>
        </authorList>
    </citation>
    <scope>NUCLEOTIDE SEQUENCE [LARGE SCALE GENOMIC DNA]</scope>
    <source>
        <strain evidence="6">SYSU2018</strain>
    </source>
</reference>
<dbReference type="PANTHER" id="PTHR48043:SF159">
    <property type="entry name" value="EG:EG0003.4 PROTEIN-RELATED"/>
    <property type="match status" value="1"/>
</dbReference>
<dbReference type="InterPro" id="IPR035595">
    <property type="entry name" value="UDP_glycos_trans_CS"/>
</dbReference>
<dbReference type="EC" id="2.4.1.17" evidence="5"/>
<proteinExistence type="inferred from homology"/>
<comment type="caution">
    <text evidence="6">The sequence shown here is derived from an EMBL/GenBank/DDBJ whole genome shotgun (WGS) entry which is preliminary data.</text>
</comment>
<evidence type="ECO:0000313" key="7">
    <source>
        <dbReference type="Proteomes" id="UP001516400"/>
    </source>
</evidence>
<dbReference type="Pfam" id="PF00201">
    <property type="entry name" value="UDPGT"/>
    <property type="match status" value="1"/>
</dbReference>
<dbReference type="EMBL" id="JABFTP020000185">
    <property type="protein sequence ID" value="KAL3289127.1"/>
    <property type="molecule type" value="Genomic_DNA"/>
</dbReference>
<dbReference type="InterPro" id="IPR050271">
    <property type="entry name" value="UDP-glycosyltransferase"/>
</dbReference>
<keyword evidence="3 4" id="KW-0808">Transferase</keyword>
<evidence type="ECO:0000256" key="1">
    <source>
        <dbReference type="ARBA" id="ARBA00009995"/>
    </source>
</evidence>
<keyword evidence="2 4" id="KW-0328">Glycosyltransferase</keyword>
<dbReference type="CDD" id="cd03784">
    <property type="entry name" value="GT1_Gtf-like"/>
    <property type="match status" value="1"/>
</dbReference>
<comment type="similarity">
    <text evidence="1 4">Belongs to the UDP-glycosyltransferase family.</text>
</comment>
<dbReference type="Gene3D" id="3.40.50.2000">
    <property type="entry name" value="Glycogen Phosphorylase B"/>
    <property type="match status" value="1"/>
</dbReference>
<evidence type="ECO:0000256" key="3">
    <source>
        <dbReference type="ARBA" id="ARBA00022679"/>
    </source>
</evidence>
<protein>
    <recommendedName>
        <fullName evidence="5">UDP-glucuronosyltransferase</fullName>
        <ecNumber evidence="5">2.4.1.17</ecNumber>
    </recommendedName>
</protein>
<name>A0ABD2PE78_9CUCU</name>
<evidence type="ECO:0000256" key="2">
    <source>
        <dbReference type="ARBA" id="ARBA00022676"/>
    </source>
</evidence>
<evidence type="ECO:0000256" key="4">
    <source>
        <dbReference type="RuleBase" id="RU003718"/>
    </source>
</evidence>
<dbReference type="FunFam" id="3.40.50.2000:FF:000050">
    <property type="entry name" value="UDP-glucuronosyltransferase"/>
    <property type="match status" value="1"/>
</dbReference>
<dbReference type="GO" id="GO:0016020">
    <property type="term" value="C:membrane"/>
    <property type="evidence" value="ECO:0007669"/>
    <property type="project" value="UniProtKB-SubCell"/>
</dbReference>
<dbReference type="GO" id="GO:0015020">
    <property type="term" value="F:glucuronosyltransferase activity"/>
    <property type="evidence" value="ECO:0007669"/>
    <property type="project" value="UniProtKB-EC"/>
</dbReference>
<dbReference type="AlphaFoldDB" id="A0ABD2PE78"/>
<dbReference type="Proteomes" id="UP001516400">
    <property type="component" value="Unassembled WGS sequence"/>
</dbReference>
<keyword evidence="7" id="KW-1185">Reference proteome</keyword>
<dbReference type="PANTHER" id="PTHR48043">
    <property type="entry name" value="EG:EG0003.4 PROTEIN-RELATED"/>
    <property type="match status" value="1"/>
</dbReference>